<evidence type="ECO:0000256" key="4">
    <source>
        <dbReference type="ARBA" id="ARBA00022741"/>
    </source>
</evidence>
<dbReference type="FunFam" id="3.40.50.300:FF:000322">
    <property type="entry name" value="probable ATP-dependent RNA helicase DDX23"/>
    <property type="match status" value="1"/>
</dbReference>
<dbReference type="Pfam" id="PF25430">
    <property type="entry name" value="DDX23"/>
    <property type="match status" value="1"/>
</dbReference>
<dbReference type="InterPro" id="IPR000629">
    <property type="entry name" value="RNA-helicase_DEAD-box_CS"/>
</dbReference>
<feature type="compositionally biased region" description="Pro residues" evidence="16">
    <location>
        <begin position="41"/>
        <end position="50"/>
    </location>
</feature>
<gene>
    <name evidence="20" type="primary">LOC123069366</name>
</gene>
<keyword evidence="7 15" id="KW-0067">ATP-binding</keyword>
<dbReference type="GO" id="GO:0000398">
    <property type="term" value="P:mRNA splicing, via spliceosome"/>
    <property type="evidence" value="ECO:0000318"/>
    <property type="project" value="GO_Central"/>
</dbReference>
<comment type="catalytic activity">
    <reaction evidence="12">
        <text>ATP + H2O = ADP + phosphate + H(+)</text>
        <dbReference type="Rhea" id="RHEA:13065"/>
        <dbReference type="ChEBI" id="CHEBI:15377"/>
        <dbReference type="ChEBI" id="CHEBI:15378"/>
        <dbReference type="ChEBI" id="CHEBI:30616"/>
        <dbReference type="ChEBI" id="CHEBI:43474"/>
        <dbReference type="ChEBI" id="CHEBI:456216"/>
        <dbReference type="EC" id="3.6.4.13"/>
    </reaction>
</comment>
<reference evidence="20" key="1">
    <citation type="submission" date="2018-08" db="EMBL/GenBank/DDBJ databases">
        <authorList>
            <person name="Rossello M."/>
        </authorList>
    </citation>
    <scope>NUCLEOTIDE SEQUENCE [LARGE SCALE GENOMIC DNA]</scope>
    <source>
        <strain evidence="20">cv. Chinese Spring</strain>
    </source>
</reference>
<evidence type="ECO:0000256" key="12">
    <source>
        <dbReference type="ARBA" id="ARBA00047984"/>
    </source>
</evidence>
<evidence type="ECO:0000256" key="16">
    <source>
        <dbReference type="SAM" id="MobiDB-lite"/>
    </source>
</evidence>
<evidence type="ECO:0000256" key="2">
    <source>
        <dbReference type="ARBA" id="ARBA00012552"/>
    </source>
</evidence>
<proteinExistence type="inferred from homology"/>
<feature type="domain" description="Helicase ATP-binding" evidence="17">
    <location>
        <begin position="246"/>
        <end position="447"/>
    </location>
</feature>
<evidence type="ECO:0000259" key="18">
    <source>
        <dbReference type="PROSITE" id="PS51194"/>
    </source>
</evidence>
<evidence type="ECO:0000256" key="1">
    <source>
        <dbReference type="ARBA" id="ARBA00004123"/>
    </source>
</evidence>
<feature type="region of interest" description="Disordered" evidence="16">
    <location>
        <begin position="1"/>
        <end position="20"/>
    </location>
</feature>
<evidence type="ECO:0000256" key="13">
    <source>
        <dbReference type="ARBA" id="ARBA00068856"/>
    </source>
</evidence>
<comment type="similarity">
    <text evidence="11">Belongs to the DEAD box helicase family. DDX23/PRP28 subfamily.</text>
</comment>
<dbReference type="PROSITE" id="PS51194">
    <property type="entry name" value="HELICASE_CTER"/>
    <property type="match status" value="1"/>
</dbReference>
<keyword evidence="9" id="KW-0508">mRNA splicing</keyword>
<evidence type="ECO:0000256" key="3">
    <source>
        <dbReference type="ARBA" id="ARBA00022664"/>
    </source>
</evidence>
<dbReference type="CDD" id="cd18787">
    <property type="entry name" value="SF2_C_DEAD"/>
    <property type="match status" value="1"/>
</dbReference>
<feature type="domain" description="DEAD-box RNA helicase Q" evidence="19">
    <location>
        <begin position="215"/>
        <end position="243"/>
    </location>
</feature>
<evidence type="ECO:0000256" key="7">
    <source>
        <dbReference type="ARBA" id="ARBA00022840"/>
    </source>
</evidence>
<evidence type="ECO:0000256" key="5">
    <source>
        <dbReference type="ARBA" id="ARBA00022801"/>
    </source>
</evidence>
<feature type="region of interest" description="Disordered" evidence="16">
    <location>
        <begin position="610"/>
        <end position="644"/>
    </location>
</feature>
<keyword evidence="21" id="KW-1185">Reference proteome</keyword>
<evidence type="ECO:0000259" key="17">
    <source>
        <dbReference type="PROSITE" id="PS51192"/>
    </source>
</evidence>
<dbReference type="GO" id="GO:0016787">
    <property type="term" value="F:hydrolase activity"/>
    <property type="evidence" value="ECO:0007669"/>
    <property type="project" value="UniProtKB-KW"/>
</dbReference>
<dbReference type="InterPro" id="IPR014014">
    <property type="entry name" value="RNA_helicase_DEAD_Q_motif"/>
</dbReference>
<dbReference type="GO" id="GO:0003729">
    <property type="term" value="F:mRNA binding"/>
    <property type="evidence" value="ECO:0000318"/>
    <property type="project" value="GO_Central"/>
</dbReference>
<feature type="short sequence motif" description="Q motif" evidence="14">
    <location>
        <begin position="215"/>
        <end position="243"/>
    </location>
</feature>
<dbReference type="Gene3D" id="3.40.50.300">
    <property type="entry name" value="P-loop containing nucleotide triphosphate hydrolases"/>
    <property type="match status" value="2"/>
</dbReference>
<evidence type="ECO:0000256" key="6">
    <source>
        <dbReference type="ARBA" id="ARBA00022806"/>
    </source>
</evidence>
<dbReference type="CDD" id="cd17945">
    <property type="entry name" value="DEADc_DDX23"/>
    <property type="match status" value="1"/>
</dbReference>
<dbReference type="PROSITE" id="PS51195">
    <property type="entry name" value="Q_MOTIF"/>
    <property type="match status" value="1"/>
</dbReference>
<dbReference type="Proteomes" id="UP000019116">
    <property type="component" value="Chromosome 1A"/>
</dbReference>
<dbReference type="STRING" id="4565.A0A3B5Y819"/>
<comment type="subcellular location">
    <subcellularLocation>
        <location evidence="1">Nucleus</location>
    </subcellularLocation>
</comment>
<keyword evidence="3" id="KW-0507">mRNA processing</keyword>
<evidence type="ECO:0000256" key="15">
    <source>
        <dbReference type="RuleBase" id="RU000492"/>
    </source>
</evidence>
<dbReference type="EC" id="3.6.4.13" evidence="2"/>
<dbReference type="Pfam" id="PF00270">
    <property type="entry name" value="DEAD"/>
    <property type="match status" value="1"/>
</dbReference>
<dbReference type="EnsemblPlants" id="TraesCS1A02G415500.1">
    <property type="protein sequence ID" value="TraesCS1A02G415500.1.cds1"/>
    <property type="gene ID" value="TraesCS1A02G415500"/>
</dbReference>
<dbReference type="PANTHER" id="PTHR47958">
    <property type="entry name" value="ATP-DEPENDENT RNA HELICASE DBP3"/>
    <property type="match status" value="1"/>
</dbReference>
<dbReference type="OMA" id="GTVHAYH"/>
<dbReference type="KEGG" id="taes:123069366"/>
<keyword evidence="6 15" id="KW-0347">Helicase</keyword>
<evidence type="ECO:0000256" key="9">
    <source>
        <dbReference type="ARBA" id="ARBA00023187"/>
    </source>
</evidence>
<dbReference type="Gramene" id="TraesCS1A03G1015000.1">
    <property type="protein sequence ID" value="TraesCS1A03G1015000.1.CDS1"/>
    <property type="gene ID" value="TraesCS1A03G1015000"/>
</dbReference>
<evidence type="ECO:0000256" key="10">
    <source>
        <dbReference type="ARBA" id="ARBA00023242"/>
    </source>
</evidence>
<dbReference type="InterPro" id="IPR014001">
    <property type="entry name" value="Helicase_ATP-bd"/>
</dbReference>
<dbReference type="InterPro" id="IPR057479">
    <property type="entry name" value="PRP28/DDX23-like_helical"/>
</dbReference>
<dbReference type="PROSITE" id="PS00039">
    <property type="entry name" value="DEAD_ATP_HELICASE"/>
    <property type="match status" value="1"/>
</dbReference>
<feature type="compositionally biased region" description="Basic and acidic residues" evidence="16">
    <location>
        <begin position="56"/>
        <end position="85"/>
    </location>
</feature>
<keyword evidence="8" id="KW-0694">RNA-binding</keyword>
<keyword evidence="5 15" id="KW-0378">Hydrolase</keyword>
<feature type="region of interest" description="Disordered" evidence="16">
    <location>
        <begin position="25"/>
        <end position="85"/>
    </location>
</feature>
<dbReference type="RefSeq" id="XP_044348154.1">
    <property type="nucleotide sequence ID" value="XM_044492219.1"/>
</dbReference>
<dbReference type="InterPro" id="IPR027417">
    <property type="entry name" value="P-loop_NTPase"/>
</dbReference>
<dbReference type="GO" id="GO:0003724">
    <property type="term" value="F:RNA helicase activity"/>
    <property type="evidence" value="ECO:0007669"/>
    <property type="project" value="UniProtKB-EC"/>
</dbReference>
<name>A0A3B5Y819_WHEAT</name>
<dbReference type="GeneID" id="123069366"/>
<evidence type="ECO:0000313" key="20">
    <source>
        <dbReference type="EnsemblPlants" id="TraesCS1A02G415500.1.cds1"/>
    </source>
</evidence>
<dbReference type="GO" id="GO:0071013">
    <property type="term" value="C:catalytic step 2 spliceosome"/>
    <property type="evidence" value="ECO:0000318"/>
    <property type="project" value="GO_Central"/>
</dbReference>
<feature type="compositionally biased region" description="Basic and acidic residues" evidence="16">
    <location>
        <begin position="25"/>
        <end position="39"/>
    </location>
</feature>
<keyword evidence="10" id="KW-0539">Nucleus</keyword>
<protein>
    <recommendedName>
        <fullName evidence="13">DEAD-box ATP-dependent RNA helicase 21</fullName>
        <ecNumber evidence="2">3.6.4.13</ecNumber>
    </recommendedName>
</protein>
<dbReference type="PROSITE" id="PS51192">
    <property type="entry name" value="HELICASE_ATP_BIND_1"/>
    <property type="match status" value="1"/>
</dbReference>
<dbReference type="SMART" id="SM00490">
    <property type="entry name" value="HELICc"/>
    <property type="match status" value="1"/>
</dbReference>
<evidence type="ECO:0000256" key="14">
    <source>
        <dbReference type="PROSITE-ProRule" id="PRU00552"/>
    </source>
</evidence>
<keyword evidence="4 15" id="KW-0547">Nucleotide-binding</keyword>
<evidence type="ECO:0000313" key="21">
    <source>
        <dbReference type="Proteomes" id="UP000019116"/>
    </source>
</evidence>
<reference evidence="20" key="2">
    <citation type="submission" date="2018-10" db="UniProtKB">
        <authorList>
            <consortium name="EnsemblPlants"/>
        </authorList>
    </citation>
    <scope>IDENTIFICATION</scope>
</reference>
<organism evidence="20">
    <name type="scientific">Triticum aestivum</name>
    <name type="common">Wheat</name>
    <dbReference type="NCBI Taxonomy" id="4565"/>
    <lineage>
        <taxon>Eukaryota</taxon>
        <taxon>Viridiplantae</taxon>
        <taxon>Streptophyta</taxon>
        <taxon>Embryophyta</taxon>
        <taxon>Tracheophyta</taxon>
        <taxon>Spermatophyta</taxon>
        <taxon>Magnoliopsida</taxon>
        <taxon>Liliopsida</taxon>
        <taxon>Poales</taxon>
        <taxon>Poaceae</taxon>
        <taxon>BOP clade</taxon>
        <taxon>Pooideae</taxon>
        <taxon>Triticodae</taxon>
        <taxon>Triticeae</taxon>
        <taxon>Triticinae</taxon>
        <taxon>Triticum</taxon>
    </lineage>
</organism>
<dbReference type="OrthoDB" id="632028at2759"/>
<dbReference type="GO" id="GO:0005524">
    <property type="term" value="F:ATP binding"/>
    <property type="evidence" value="ECO:0007669"/>
    <property type="project" value="UniProtKB-KW"/>
</dbReference>
<sequence length="644" mass="72034">MKRTLDAAEPSPVFLSREKRQRLALERRQAAVADQRRSELPTPPPPPHDPPFSCRHYPDRHRDRRGRDQDRDGREKDRAERAREKELEAIREQYLGGSKDKKPKTVAKPRDRFRFDWASTDDTSRVDAVNNQPPHGALLLYGRGFLAGIDRREQKKAAAAALHKDAAATYDALDMRVDRHWTDKRAEEMTERDWRILREDFGISYRGSRVPRPMRSWAESGLGAELLRNVDRAGYRKPTPIQMAAVPLGLQRRDVIGVAQTGSGKTAAFVLPMLAYIARMPLPTSHSEADEGPYALVLAPTRELAQQIERETVKLAACLGIRVVSIVGGKSDGQSTIQKQASMLERGCEVIVATPGRLLDCLESRYAVLNRCSYVVLDEADRMIDMGFEPQVVGVLDAMPSSHLKPENADEELDEARTYRTTHMFSATMPPAVERLARKYLRNPVVVTVGSAGKAADLVTQNVVMVKVQEKMPRLKRILADLGKDRTAIVFCNTKNSVEKLTHDVENAGLCRVTALHGGKSQDERMASLDGFRKGRFNVLVATDLAARGIDVPEVAHVINYEMPSSIDLYTHRIGRTGRAGKKGLSTSFLTLEDTDIFFDLRQMLVQSNSPVPPELARHETSKFKPGSLPGRPPRRNGTVHAYH</sequence>
<dbReference type="SMR" id="A0A3B5Y819"/>
<dbReference type="InterPro" id="IPR011545">
    <property type="entry name" value="DEAD/DEAH_box_helicase_dom"/>
</dbReference>
<feature type="domain" description="Helicase C-terminal" evidence="18">
    <location>
        <begin position="474"/>
        <end position="620"/>
    </location>
</feature>
<evidence type="ECO:0000256" key="8">
    <source>
        <dbReference type="ARBA" id="ARBA00022884"/>
    </source>
</evidence>
<dbReference type="Pfam" id="PF00271">
    <property type="entry name" value="Helicase_C"/>
    <property type="match status" value="1"/>
</dbReference>
<dbReference type="InterPro" id="IPR001650">
    <property type="entry name" value="Helicase_C-like"/>
</dbReference>
<dbReference type="SUPFAM" id="SSF52540">
    <property type="entry name" value="P-loop containing nucleoside triphosphate hydrolases"/>
    <property type="match status" value="1"/>
</dbReference>
<dbReference type="AlphaFoldDB" id="A0A3B5Y819"/>
<dbReference type="Gramene" id="TraesCS1A02G415500.1">
    <property type="protein sequence ID" value="TraesCS1A02G415500.1.cds1"/>
    <property type="gene ID" value="TraesCS1A02G415500"/>
</dbReference>
<dbReference type="SMART" id="SM00487">
    <property type="entry name" value="DEXDc"/>
    <property type="match status" value="1"/>
</dbReference>
<evidence type="ECO:0000259" key="19">
    <source>
        <dbReference type="PROSITE" id="PS51195"/>
    </source>
</evidence>
<evidence type="ECO:0000256" key="11">
    <source>
        <dbReference type="ARBA" id="ARBA00037954"/>
    </source>
</evidence>
<accession>A0A3B5Y819</accession>